<dbReference type="EMBL" id="LAZR01012958">
    <property type="protein sequence ID" value="KKM24265.1"/>
    <property type="molecule type" value="Genomic_DNA"/>
</dbReference>
<comment type="caution">
    <text evidence="1">The sequence shown here is derived from an EMBL/GenBank/DDBJ whole genome shotgun (WGS) entry which is preliminary data.</text>
</comment>
<dbReference type="AlphaFoldDB" id="A0A0F9L9G4"/>
<evidence type="ECO:0000313" key="1">
    <source>
        <dbReference type="EMBL" id="KKM24265.1"/>
    </source>
</evidence>
<organism evidence="1">
    <name type="scientific">marine sediment metagenome</name>
    <dbReference type="NCBI Taxonomy" id="412755"/>
    <lineage>
        <taxon>unclassified sequences</taxon>
        <taxon>metagenomes</taxon>
        <taxon>ecological metagenomes</taxon>
    </lineage>
</organism>
<name>A0A0F9L9G4_9ZZZZ</name>
<proteinExistence type="predicted"/>
<gene>
    <name evidence="1" type="ORF">LCGC14_1606840</name>
</gene>
<accession>A0A0F9L9G4</accession>
<sequence length="142" mass="17420">MKYTKQFEQFWKLYPGRTNDRGRIIKNDKERAALVWMKLTTEQRKLAMTNHPEQGKYTPDARKWLKYKRWQDEDVTEQKRKAQIELNRRLRANEQRDTWSSWIKKQSKDTLKTILHDYPHIAWLVRELRPEIFDDIMKGDKA</sequence>
<protein>
    <submittedName>
        <fullName evidence="1">Uncharacterized protein</fullName>
    </submittedName>
</protein>
<reference evidence="1" key="1">
    <citation type="journal article" date="2015" name="Nature">
        <title>Complex archaea that bridge the gap between prokaryotes and eukaryotes.</title>
        <authorList>
            <person name="Spang A."/>
            <person name="Saw J.H."/>
            <person name="Jorgensen S.L."/>
            <person name="Zaremba-Niedzwiedzka K."/>
            <person name="Martijn J."/>
            <person name="Lind A.E."/>
            <person name="van Eijk R."/>
            <person name="Schleper C."/>
            <person name="Guy L."/>
            <person name="Ettema T.J."/>
        </authorList>
    </citation>
    <scope>NUCLEOTIDE SEQUENCE</scope>
</reference>